<dbReference type="AlphaFoldDB" id="A0AAV0UFJ2"/>
<evidence type="ECO:0000256" key="4">
    <source>
        <dbReference type="PROSITE-ProRule" id="PRU01052"/>
    </source>
</evidence>
<dbReference type="InterPro" id="IPR030386">
    <property type="entry name" value="G_GB1_RHD3_dom"/>
</dbReference>
<evidence type="ECO:0000256" key="1">
    <source>
        <dbReference type="ARBA" id="ARBA00022741"/>
    </source>
</evidence>
<dbReference type="Gene3D" id="1.20.1000.10">
    <property type="entry name" value="Guanylate-binding protein, C-terminal domain"/>
    <property type="match status" value="1"/>
</dbReference>
<dbReference type="Pfam" id="PF02841">
    <property type="entry name" value="GBP_C"/>
    <property type="match status" value="1"/>
</dbReference>
<reference evidence="7" key="1">
    <citation type="submission" date="2022-12" db="EMBL/GenBank/DDBJ databases">
        <authorList>
            <person name="Webb A."/>
        </authorList>
    </citation>
    <scope>NUCLEOTIDE SEQUENCE</scope>
    <source>
        <strain evidence="7">Pf2</strain>
    </source>
</reference>
<feature type="coiled-coil region" evidence="5">
    <location>
        <begin position="599"/>
        <end position="655"/>
    </location>
</feature>
<evidence type="ECO:0000256" key="5">
    <source>
        <dbReference type="SAM" id="Coils"/>
    </source>
</evidence>
<keyword evidence="5" id="KW-0175">Coiled coil</keyword>
<gene>
    <name evidence="7" type="ORF">PFR002_LOCUS7519</name>
</gene>
<dbReference type="CDD" id="cd01851">
    <property type="entry name" value="GBP"/>
    <property type="match status" value="1"/>
</dbReference>
<dbReference type="Proteomes" id="UP001159659">
    <property type="component" value="Unassembled WGS sequence"/>
</dbReference>
<evidence type="ECO:0000256" key="3">
    <source>
        <dbReference type="ARBA" id="ARBA00023134"/>
    </source>
</evidence>
<dbReference type="GO" id="GO:0005525">
    <property type="term" value="F:GTP binding"/>
    <property type="evidence" value="ECO:0007669"/>
    <property type="project" value="UniProtKB-KW"/>
</dbReference>
<evidence type="ECO:0000259" key="6">
    <source>
        <dbReference type="PROSITE" id="PS51715"/>
    </source>
</evidence>
<dbReference type="SUPFAM" id="SSF48340">
    <property type="entry name" value="Interferon-induced guanylate-binding protein 1 (GBP1), C-terminal domain"/>
    <property type="match status" value="1"/>
</dbReference>
<dbReference type="SUPFAM" id="SSF52540">
    <property type="entry name" value="P-loop containing nucleoside triphosphate hydrolases"/>
    <property type="match status" value="1"/>
</dbReference>
<protein>
    <recommendedName>
        <fullName evidence="6">GB1/RHD3-type G domain-containing protein</fullName>
    </recommendedName>
</protein>
<name>A0AAV0UFJ2_9STRA</name>
<dbReference type="FunFam" id="3.40.50.300:FF:001470">
    <property type="entry name" value="Interferon-induced guanylate-binding protein 1"/>
    <property type="match status" value="1"/>
</dbReference>
<dbReference type="InterPro" id="IPR015894">
    <property type="entry name" value="Guanylate-bd_N"/>
</dbReference>
<dbReference type="Gene3D" id="3.40.50.300">
    <property type="entry name" value="P-loop containing nucleotide triphosphate hydrolases"/>
    <property type="match status" value="1"/>
</dbReference>
<dbReference type="InterPro" id="IPR003191">
    <property type="entry name" value="Guanylate-bd/ATL_C"/>
</dbReference>
<dbReference type="InterPro" id="IPR027417">
    <property type="entry name" value="P-loop_NTPase"/>
</dbReference>
<dbReference type="PROSITE" id="PS51715">
    <property type="entry name" value="G_GB1_RHD3"/>
    <property type="match status" value="1"/>
</dbReference>
<keyword evidence="1" id="KW-0547">Nucleotide-binding</keyword>
<dbReference type="PANTHER" id="PTHR10751">
    <property type="entry name" value="GUANYLATE BINDING PROTEIN"/>
    <property type="match status" value="1"/>
</dbReference>
<accession>A0AAV0UFJ2</accession>
<proteinExistence type="inferred from homology"/>
<evidence type="ECO:0000313" key="7">
    <source>
        <dbReference type="EMBL" id="CAI5734550.1"/>
    </source>
</evidence>
<sequence length="770" mass="87986">MNAASVLSSPISFVTVSNDGNFQVSSEAIEYLQQIRGPIAVVAIAGLYRTGKSYLLNLLLGRDQKKNRMFDVGATINACTKGIWIWGQPVANQKSHAIFPHLGKDTTIVFMDTEGLGSIERSQTQDTQIFALALLLSSLFIYNSRGVIDANAIEDLSLVVNLTKIIQAKAHNDKKATNCNELSRFFPDFLWVVRDFTLELKQDGKKMTSKDYFETALKQQQHSFTENVVQKNKSRSLLSTFFPSRDCVTMVRPLHDEKQLRELSKQPYESLRPEFREQMEILKKKLSMSLKPKTMMSNVLNGPMLVSLTKNYVAAFNSGSSPVITSVWDRVIESQCDQALDSAKQVFREKMDAAIAEKTNLVRVNQVMRARPLEDVELVSLYETARKAADRELLREDIVSISSLKDYSLTLSEYSLEILQTKFKDNDAVSTVFNKEILQELWKPCKEPLKDPSLIAEDEAQYLQNQLTASQDFLSSIVTQFNDRAAGSRKHGVLNDFLLENMVEGMFEWSTLVKTFFRSKEAQLAADIASSQHSLRSIESKVRVAQEMLTQQNDSFEKAVQSIAERIASERSTLLDDIQSKQSQIDRTRLQVEQLGTLHKEVLDRLDAQIQEAKDERNQLEAAIHSAEVCREKERQEAQRQLLQSEAKFHNEEKTLIQGQQQILKKVLELERCLGEQDVNQLAELSRVEKENTEEIFRLQLQFQELEEELRESAVQNIQVLEKEQEEERDVLQWNLDEKKKRLVILCKLLDEKEAAKTTQFFSGEECIVQ</sequence>
<keyword evidence="3" id="KW-0342">GTP-binding</keyword>
<evidence type="ECO:0000313" key="8">
    <source>
        <dbReference type="Proteomes" id="UP001159659"/>
    </source>
</evidence>
<comment type="caution">
    <text evidence="7">The sequence shown here is derived from an EMBL/GenBank/DDBJ whole genome shotgun (WGS) entry which is preliminary data.</text>
</comment>
<evidence type="ECO:0000256" key="2">
    <source>
        <dbReference type="ARBA" id="ARBA00022801"/>
    </source>
</evidence>
<dbReference type="InterPro" id="IPR036543">
    <property type="entry name" value="Guanylate-bd_C_sf"/>
</dbReference>
<feature type="domain" description="GB1/RHD3-type G" evidence="6">
    <location>
        <begin position="36"/>
        <end position="294"/>
    </location>
</feature>
<dbReference type="EMBL" id="CANTFK010000961">
    <property type="protein sequence ID" value="CAI5734550.1"/>
    <property type="molecule type" value="Genomic_DNA"/>
</dbReference>
<dbReference type="Pfam" id="PF02263">
    <property type="entry name" value="GBP"/>
    <property type="match status" value="1"/>
</dbReference>
<organism evidence="7 8">
    <name type="scientific">Peronospora farinosa</name>
    <dbReference type="NCBI Taxonomy" id="134698"/>
    <lineage>
        <taxon>Eukaryota</taxon>
        <taxon>Sar</taxon>
        <taxon>Stramenopiles</taxon>
        <taxon>Oomycota</taxon>
        <taxon>Peronosporomycetes</taxon>
        <taxon>Peronosporales</taxon>
        <taxon>Peronosporaceae</taxon>
        <taxon>Peronospora</taxon>
    </lineage>
</organism>
<dbReference type="GO" id="GO:0003924">
    <property type="term" value="F:GTPase activity"/>
    <property type="evidence" value="ECO:0007669"/>
    <property type="project" value="InterPro"/>
</dbReference>
<feature type="coiled-coil region" evidence="5">
    <location>
        <begin position="689"/>
        <end position="742"/>
    </location>
</feature>
<keyword evidence="2" id="KW-0378">Hydrolase</keyword>
<comment type="similarity">
    <text evidence="4">Belongs to the TRAFAC class dynamin-like GTPase superfamily. GB1/RHD3 GTPase family.</text>
</comment>